<dbReference type="EMBL" id="LS483487">
    <property type="protein sequence ID" value="SQJ05664.1"/>
    <property type="molecule type" value="Genomic_DNA"/>
</dbReference>
<dbReference type="InterPro" id="IPR036390">
    <property type="entry name" value="WH_DNA-bd_sf"/>
</dbReference>
<dbReference type="Proteomes" id="UP000249008">
    <property type="component" value="Chromosome 1"/>
</dbReference>
<dbReference type="KEGG" id="ful:C4N20_00370"/>
<dbReference type="RefSeq" id="WP_005982065.1">
    <property type="nucleotide sequence ID" value="NZ_CABKNW010000005.1"/>
</dbReference>
<sequence length="428" mass="49655">MKIAIIGSPDSVEKIYSILSKEYTHIKFIKYSKIKVRELLEITQNIENEVDGIYLTGIAVYSFLSKNLELTKPIVFTKRGQIGMLKSFWELKNDGIQLENLKIGIDVVEEKDILEFFEEFEISIKDFYLQKYDFSLSEEEYLQNFLTKYENKEINCILTSFGHIYYHLKEKNIPVYRIQATKFEIKEEFKNLINTIKYKKIEKSLICVQIIKLIESSNQNRVQGNLLQNKIEFEKDLLDYSKEMEGNIQITADNEYLILSNKGLVYNKENLKTINSIVSKKYKKAFLIGIGIGEGATIHQSEKNARNALKLSISEGKNNIYFYDGLEIKGPLMNEKEINYVNSIDKNIADLSKKIGISSSYIEKIKSIMKKLEKDTFTSEDLADFLNITERSVNRILKKIIENGYAEESKFENPTGAGRPRRVIKINF</sequence>
<name>A0AAX2JBB8_9FUSO</name>
<evidence type="ECO:0008006" key="3">
    <source>
        <dbReference type="Google" id="ProtNLM"/>
    </source>
</evidence>
<dbReference type="AlphaFoldDB" id="A0AAX2JBB8"/>
<dbReference type="GeneID" id="78453244"/>
<evidence type="ECO:0000313" key="1">
    <source>
        <dbReference type="EMBL" id="SQJ05664.1"/>
    </source>
</evidence>
<proteinExistence type="predicted"/>
<dbReference type="Gene3D" id="3.30.70.270">
    <property type="match status" value="1"/>
</dbReference>
<dbReference type="SUPFAM" id="SSF46785">
    <property type="entry name" value="Winged helix' DNA-binding domain"/>
    <property type="match status" value="1"/>
</dbReference>
<gene>
    <name evidence="1" type="ORF">NCTC12112_01943</name>
</gene>
<dbReference type="InterPro" id="IPR043128">
    <property type="entry name" value="Rev_trsase/Diguanyl_cyclase"/>
</dbReference>
<evidence type="ECO:0000313" key="2">
    <source>
        <dbReference type="Proteomes" id="UP000249008"/>
    </source>
</evidence>
<reference evidence="1 2" key="1">
    <citation type="submission" date="2018-06" db="EMBL/GenBank/DDBJ databases">
        <authorList>
            <consortium name="Pathogen Informatics"/>
            <person name="Doyle S."/>
        </authorList>
    </citation>
    <scope>NUCLEOTIDE SEQUENCE [LARGE SCALE GENOMIC DNA]</scope>
    <source>
        <strain evidence="1 2">NCTC12112</strain>
    </source>
</reference>
<accession>A0AAX2JBB8</accession>
<protein>
    <recommendedName>
        <fullName evidence="3">Transcriptional regulator</fullName>
    </recommendedName>
</protein>
<organism evidence="1 2">
    <name type="scientific">Fusobacterium ulcerans</name>
    <dbReference type="NCBI Taxonomy" id="861"/>
    <lineage>
        <taxon>Bacteria</taxon>
        <taxon>Fusobacteriati</taxon>
        <taxon>Fusobacteriota</taxon>
        <taxon>Fusobacteriia</taxon>
        <taxon>Fusobacteriales</taxon>
        <taxon>Fusobacteriaceae</taxon>
        <taxon>Fusobacterium</taxon>
    </lineage>
</organism>